<comment type="caution">
    <text evidence="2">The sequence shown here is derived from an EMBL/GenBank/DDBJ whole genome shotgun (WGS) entry which is preliminary data.</text>
</comment>
<feature type="region of interest" description="Disordered" evidence="1">
    <location>
        <begin position="354"/>
        <end position="379"/>
    </location>
</feature>
<dbReference type="VEuPathDB" id="GiardiaDB:GMRT_13382"/>
<evidence type="ECO:0000313" key="3">
    <source>
        <dbReference type="Proteomes" id="UP000315496"/>
    </source>
</evidence>
<dbReference type="AlphaFoldDB" id="A0A4Z1T1D7"/>
<sequence>MFTSRSRRDPGYIGKTDVPAKIGPGYYNTDRSTLRISPYVGQAPFQTTAANDDTFDQEVKRGAAIPPPGMYDIQHDPTYIRGAAQEHSAFASVVPRFRDATTDTPAPTQYRNIAPDMSAAGHTAHIQRKKRAMHRAVRNRLADGQGGTASSIPYTVRTVDRGIRRVGRDGWVVEATMSMADNPGPGAYIQQEALLAEPSRSQRRRGGAEGRAGTSALIPVGGASSSIARPSFLPAMKKTKAYPYAGTLWVRAQGRAPLFSAGATAQVGPGDYELGGTDIAQQVDYSRPSAAFLAPENRFSHTVDKDLAALAPNSYRVEDVDSIARRQQELRQQVELRREVKRSLKRAMQISEQLHPSVAHANREGREAQRKESSLPPFLSMEEKTRAANPAVGQYDAPRSDFDKIVAQHTASAYAESDMPTVSVNRLALRQTFGVQKWPETTASIPDKVIVEEDEASATAAALIEQEREKDGDGNAIRAGVAKAARVPDIGKALGRDQTSDIAGLTKGREHLGPGSYNDLHSFNRVSQRKDFATAPSSVFASAVPRNTIHKEAVRKQLEEELAEENMQRHLELQGEKRAIGGAETAVSFIKSRYDGPTTVTGEPCKMYNNSSMERDTNKVLLSQFDLSIPGSTAYNTATEQRGNATVLYTHDRIPAKTDVPDVLRPEIAGPSAVKAAKVLLDERSWSTPGPGQYTNESTFVKRSFNVLAEDNL</sequence>
<keyword evidence="3" id="KW-1185">Reference proteome</keyword>
<proteinExistence type="predicted"/>
<dbReference type="PANTHER" id="PTHR21580:SF60">
    <property type="entry name" value="SPERM-TAIL PG-RICH REPEAT-CONTAINING PROTEIN 2"/>
    <property type="match status" value="1"/>
</dbReference>
<accession>A0A4Z1T1D7</accession>
<name>A0A4Z1T1D7_GIAMU</name>
<dbReference type="EMBL" id="VDLU01000005">
    <property type="protein sequence ID" value="TNJ26349.1"/>
    <property type="molecule type" value="Genomic_DNA"/>
</dbReference>
<evidence type="ECO:0000256" key="1">
    <source>
        <dbReference type="SAM" id="MobiDB-lite"/>
    </source>
</evidence>
<dbReference type="InterPro" id="IPR010736">
    <property type="entry name" value="SHIPPO-rpt"/>
</dbReference>
<dbReference type="PANTHER" id="PTHR21580">
    <property type="entry name" value="SHIPPO-1-RELATED"/>
    <property type="match status" value="1"/>
</dbReference>
<dbReference type="Pfam" id="PF07004">
    <property type="entry name" value="SHIPPO-rpt"/>
    <property type="match status" value="1"/>
</dbReference>
<feature type="compositionally biased region" description="Basic and acidic residues" evidence="1">
    <location>
        <begin position="361"/>
        <end position="373"/>
    </location>
</feature>
<dbReference type="OrthoDB" id="10249802at2759"/>
<reference evidence="2 3" key="1">
    <citation type="submission" date="2019-05" db="EMBL/GenBank/DDBJ databases">
        <title>The compact genome of Giardia muris reveals important steps in the evolution of intestinal protozoan parasites.</title>
        <authorList>
            <person name="Xu F."/>
            <person name="Jimenez-Gonzalez A."/>
            <person name="Einarsson E."/>
            <person name="Astvaldsson A."/>
            <person name="Peirasmaki D."/>
            <person name="Eckmann L."/>
            <person name="Andersson J.O."/>
            <person name="Svard S.G."/>
            <person name="Jerlstrom-Hultqvist J."/>
        </authorList>
    </citation>
    <scope>NUCLEOTIDE SEQUENCE [LARGE SCALE GENOMIC DNA]</scope>
    <source>
        <strain evidence="2 3">Roberts-Thomson</strain>
    </source>
</reference>
<protein>
    <submittedName>
        <fullName evidence="2">Uncharacterized protein</fullName>
    </submittedName>
</protein>
<evidence type="ECO:0000313" key="2">
    <source>
        <dbReference type="EMBL" id="TNJ26349.1"/>
    </source>
</evidence>
<dbReference type="Proteomes" id="UP000315496">
    <property type="component" value="Chromosome 5"/>
</dbReference>
<dbReference type="InterPro" id="IPR051291">
    <property type="entry name" value="CIMAP"/>
</dbReference>
<gene>
    <name evidence="2" type="ORF">GMRT_13382</name>
</gene>
<organism evidence="2 3">
    <name type="scientific">Giardia muris</name>
    <dbReference type="NCBI Taxonomy" id="5742"/>
    <lineage>
        <taxon>Eukaryota</taxon>
        <taxon>Metamonada</taxon>
        <taxon>Diplomonadida</taxon>
        <taxon>Hexamitidae</taxon>
        <taxon>Giardiinae</taxon>
        <taxon>Giardia</taxon>
    </lineage>
</organism>